<sequence length="68" mass="8185">MRQALYNLFNHFSRPTSFAIKTRLKRFKYYFLSTKKKSICDGFHEFALRHADTYMIQTAILKETTTTR</sequence>
<dbReference type="Proteomes" id="UP001152964">
    <property type="component" value="Chromosome 7"/>
</dbReference>
<gene>
    <name evidence="1" type="primary">U6500G00880</name>
    <name evidence="1" type="ORF">SEUBUCD650_0G00880</name>
</gene>
<dbReference type="EMBL" id="OX291497">
    <property type="protein sequence ID" value="CAI1983892.1"/>
    <property type="molecule type" value="Genomic_DNA"/>
</dbReference>
<keyword evidence="2" id="KW-1185">Reference proteome</keyword>
<organism evidence="1 2">
    <name type="scientific">Saccharomyces eubayanus</name>
    <name type="common">Yeast</name>
    <dbReference type="NCBI Taxonomy" id="1080349"/>
    <lineage>
        <taxon>Eukaryota</taxon>
        <taxon>Fungi</taxon>
        <taxon>Dikarya</taxon>
        <taxon>Ascomycota</taxon>
        <taxon>Saccharomycotina</taxon>
        <taxon>Saccharomycetes</taxon>
        <taxon>Saccharomycetales</taxon>
        <taxon>Saccharomycetaceae</taxon>
        <taxon>Saccharomyces</taxon>
    </lineage>
</organism>
<name>A0ABN8VV50_SACEU</name>
<proteinExistence type="predicted"/>
<evidence type="ECO:0000313" key="2">
    <source>
        <dbReference type="Proteomes" id="UP001152964"/>
    </source>
</evidence>
<accession>A0ABN8VV50</accession>
<protein>
    <submittedName>
        <fullName evidence="1">Uncharacterized protein</fullName>
    </submittedName>
</protein>
<evidence type="ECO:0000313" key="1">
    <source>
        <dbReference type="EMBL" id="CAI1983892.1"/>
    </source>
</evidence>
<reference evidence="1" key="1">
    <citation type="submission" date="2022-08" db="EMBL/GenBank/DDBJ databases">
        <authorList>
            <person name="Byrne P K."/>
        </authorList>
    </citation>
    <scope>NUCLEOTIDE SEQUENCE</scope>
    <source>
        <strain evidence="1">UCD650</strain>
    </source>
</reference>